<proteinExistence type="inferred from homology"/>
<dbReference type="PANTHER" id="PTHR43459:SF1">
    <property type="entry name" value="EG:BACN32G11.4 PROTEIN"/>
    <property type="match status" value="1"/>
</dbReference>
<accession>A0ABS8P9B0</accession>
<dbReference type="InterPro" id="IPR029045">
    <property type="entry name" value="ClpP/crotonase-like_dom_sf"/>
</dbReference>
<dbReference type="InterPro" id="IPR037401">
    <property type="entry name" value="SnoaL-like"/>
</dbReference>
<keyword evidence="4" id="KW-1185">Reference proteome</keyword>
<feature type="domain" description="SnoaL-like" evidence="2">
    <location>
        <begin position="10"/>
        <end position="119"/>
    </location>
</feature>
<dbReference type="Gene3D" id="1.10.12.10">
    <property type="entry name" value="Lyase 2-enoyl-coa Hydratase, Chain A, domain 2"/>
    <property type="match status" value="1"/>
</dbReference>
<reference evidence="3 4" key="1">
    <citation type="submission" date="2021-11" db="EMBL/GenBank/DDBJ databases">
        <title>Draft genome sequence of Actinomycetospora sp. SF1 isolated from the rhizosphere soil.</title>
        <authorList>
            <person name="Duangmal K."/>
            <person name="Chantavorakit T."/>
        </authorList>
    </citation>
    <scope>NUCLEOTIDE SEQUENCE [LARGE SCALE GENOMIC DNA]</scope>
    <source>
        <strain evidence="3 4">TBRC 5722</strain>
    </source>
</reference>
<dbReference type="SUPFAM" id="SSF54427">
    <property type="entry name" value="NTF2-like"/>
    <property type="match status" value="1"/>
</dbReference>
<dbReference type="InterPro" id="IPR014748">
    <property type="entry name" value="Enoyl-CoA_hydra_C"/>
</dbReference>
<evidence type="ECO:0000313" key="4">
    <source>
        <dbReference type="Proteomes" id="UP001199469"/>
    </source>
</evidence>
<dbReference type="InterPro" id="IPR032710">
    <property type="entry name" value="NTF2-like_dom_sf"/>
</dbReference>
<organism evidence="3 4">
    <name type="scientific">Actinomycetospora endophytica</name>
    <dbReference type="NCBI Taxonomy" id="2291215"/>
    <lineage>
        <taxon>Bacteria</taxon>
        <taxon>Bacillati</taxon>
        <taxon>Actinomycetota</taxon>
        <taxon>Actinomycetes</taxon>
        <taxon>Pseudonocardiales</taxon>
        <taxon>Pseudonocardiaceae</taxon>
        <taxon>Actinomycetospora</taxon>
    </lineage>
</organism>
<evidence type="ECO:0000259" key="2">
    <source>
        <dbReference type="Pfam" id="PF12680"/>
    </source>
</evidence>
<comment type="similarity">
    <text evidence="1">Belongs to the enoyl-CoA hydratase/isomerase family.</text>
</comment>
<dbReference type="PANTHER" id="PTHR43459">
    <property type="entry name" value="ENOYL-COA HYDRATASE"/>
    <property type="match status" value="1"/>
</dbReference>
<evidence type="ECO:0000256" key="1">
    <source>
        <dbReference type="ARBA" id="ARBA00005254"/>
    </source>
</evidence>
<protein>
    <submittedName>
        <fullName evidence="3">Enoyl-CoA hydratase-related protein</fullName>
    </submittedName>
</protein>
<dbReference type="RefSeq" id="WP_230734727.1">
    <property type="nucleotide sequence ID" value="NZ_JAJNDB010000002.1"/>
</dbReference>
<sequence length="407" mass="43189">MITTDAETRARALYDALAAGNADALADLLDPDVVVEPTAGLPGDLGEVRHGRDAAIQGFWWAIGRRYAARAEPERFLPTDDGALVVLGRYRGTARDGGGELDAAFAHVLRFAADGRIAALTQYTDSTAWGEALPAPDRPRAGEREMRRLSYTVDSHGVATIRLVRPKAGNAIDPRFTEDLDEATFRAAEDPAVRAVLLCADGPRFCVGGDLAVLGELEPAALPVVLRQMIDTYHQALERLTEIDAPVVAAVRGAAAGGGLGLLHVSDVVVIDEAASLAIGYAALGLVADGLNTWYLPRTVGLRRAQELFLLNRPFSGAEAVAWGLATEAVPADDVDERGRALAERLAAGPTRAFGRMKRLLRESHNTALPVQARAEITAMTDAAADEDAAAGVPAFRAGQRPVFHGR</sequence>
<comment type="caution">
    <text evidence="3">The sequence shown here is derived from an EMBL/GenBank/DDBJ whole genome shotgun (WGS) entry which is preliminary data.</text>
</comment>
<dbReference type="Gene3D" id="3.90.226.10">
    <property type="entry name" value="2-enoyl-CoA Hydratase, Chain A, domain 1"/>
    <property type="match status" value="1"/>
</dbReference>
<dbReference type="Gene3D" id="3.10.450.50">
    <property type="match status" value="1"/>
</dbReference>
<gene>
    <name evidence="3" type="ORF">LQ327_14640</name>
</gene>
<dbReference type="InterPro" id="IPR001753">
    <property type="entry name" value="Enoyl-CoA_hydra/iso"/>
</dbReference>
<dbReference type="CDD" id="cd06558">
    <property type="entry name" value="crotonase-like"/>
    <property type="match status" value="1"/>
</dbReference>
<name>A0ABS8P9B0_9PSEU</name>
<dbReference type="Proteomes" id="UP001199469">
    <property type="component" value="Unassembled WGS sequence"/>
</dbReference>
<dbReference type="SUPFAM" id="SSF52096">
    <property type="entry name" value="ClpP/crotonase"/>
    <property type="match status" value="1"/>
</dbReference>
<evidence type="ECO:0000313" key="3">
    <source>
        <dbReference type="EMBL" id="MCD2194608.1"/>
    </source>
</evidence>
<dbReference type="EMBL" id="JAJNDB010000002">
    <property type="protein sequence ID" value="MCD2194608.1"/>
    <property type="molecule type" value="Genomic_DNA"/>
</dbReference>
<dbReference type="Pfam" id="PF12680">
    <property type="entry name" value="SnoaL_2"/>
    <property type="match status" value="1"/>
</dbReference>
<dbReference type="Pfam" id="PF00378">
    <property type="entry name" value="ECH_1"/>
    <property type="match status" value="1"/>
</dbReference>